<gene>
    <name evidence="1" type="ORF">SCFA_1260001</name>
</gene>
<sequence length="180" mass="20285">MDGSSIHKISCDLKDTAKPTWGKEEIYPLSQKVSGGLSVVKDNTDDIWVFFSSEVDFKTSLLWYLRIRAEQQGAAKVQLTTGQLSSDSTVRAVSNSDGDIFIIWNKFIGGNISEIWCRCYSRDYGWGQEMQIAPGIFGTGSGIGAVADSWDNIWTVYINNFFEGKDRQWEISCRKLLPYI</sequence>
<organism evidence="1">
    <name type="scientific">anaerobic digester metagenome</name>
    <dbReference type="NCBI Taxonomy" id="1263854"/>
    <lineage>
        <taxon>unclassified sequences</taxon>
        <taxon>metagenomes</taxon>
        <taxon>ecological metagenomes</taxon>
    </lineage>
</organism>
<name>A0A485LVC0_9ZZZZ</name>
<accession>A0A485LVC0</accession>
<dbReference type="AlphaFoldDB" id="A0A485LVC0"/>
<dbReference type="EMBL" id="CAADRN010000031">
    <property type="protein sequence ID" value="VFU11616.1"/>
    <property type="molecule type" value="Genomic_DNA"/>
</dbReference>
<evidence type="ECO:0000313" key="1">
    <source>
        <dbReference type="EMBL" id="VFU11616.1"/>
    </source>
</evidence>
<protein>
    <submittedName>
        <fullName evidence="1">Uncharacterized protein</fullName>
    </submittedName>
</protein>
<reference evidence="1" key="1">
    <citation type="submission" date="2019-03" db="EMBL/GenBank/DDBJ databases">
        <authorList>
            <person name="Hao L."/>
        </authorList>
    </citation>
    <scope>NUCLEOTIDE SEQUENCE</scope>
</reference>
<proteinExistence type="predicted"/>